<dbReference type="EMBL" id="JBHSMQ010000008">
    <property type="protein sequence ID" value="MFC5457092.1"/>
    <property type="molecule type" value="Genomic_DNA"/>
</dbReference>
<dbReference type="InterPro" id="IPR006652">
    <property type="entry name" value="Kelch_1"/>
</dbReference>
<dbReference type="SUPFAM" id="SSF117281">
    <property type="entry name" value="Kelch motif"/>
    <property type="match status" value="1"/>
</dbReference>
<keyword evidence="2" id="KW-0677">Repeat</keyword>
<dbReference type="SMART" id="SM00612">
    <property type="entry name" value="Kelch"/>
    <property type="match status" value="2"/>
</dbReference>
<sequence length="260" mass="27613">MAWRSDLGTKLPGGPLAYGLACQGSDVSLSVLGGSDGEKPRPETLVIDSVKTSHGMGIRDLGVAVVLSAGGEVLNRRLIVGGTKDAADLSGLVRSAHEIVFIDKPGQDRHYKALPLADYPGKPFAVAASAVLGDELFLFGGMNYDAAAKAPVNSTEAYAFSPAKNTWRKLRPLAVAARGLCAVALDDHRIYIAGGYTTDFTADAVIYDTKTDTYTPAKPLPYAAMVSLVRLGDYIYCLGGEDKKQSRTDKCFRIPVADLK</sequence>
<dbReference type="RefSeq" id="WP_377170022.1">
    <property type="nucleotide sequence ID" value="NZ_JBHSMQ010000008.1"/>
</dbReference>
<dbReference type="Gene3D" id="2.120.10.80">
    <property type="entry name" value="Kelch-type beta propeller"/>
    <property type="match status" value="1"/>
</dbReference>
<keyword evidence="1" id="KW-0880">Kelch repeat</keyword>
<proteinExistence type="predicted"/>
<keyword evidence="4" id="KW-1185">Reference proteome</keyword>
<accession>A0ABW0KW36</accession>
<comment type="caution">
    <text evidence="3">The sequence shown here is derived from an EMBL/GenBank/DDBJ whole genome shotgun (WGS) entry which is preliminary data.</text>
</comment>
<evidence type="ECO:0000313" key="3">
    <source>
        <dbReference type="EMBL" id="MFC5457092.1"/>
    </source>
</evidence>
<evidence type="ECO:0000256" key="1">
    <source>
        <dbReference type="ARBA" id="ARBA00022441"/>
    </source>
</evidence>
<organism evidence="3 4">
    <name type="scientific">Prosthecobacter fluviatilis</name>
    <dbReference type="NCBI Taxonomy" id="445931"/>
    <lineage>
        <taxon>Bacteria</taxon>
        <taxon>Pseudomonadati</taxon>
        <taxon>Verrucomicrobiota</taxon>
        <taxon>Verrucomicrobiia</taxon>
        <taxon>Verrucomicrobiales</taxon>
        <taxon>Verrucomicrobiaceae</taxon>
        <taxon>Prosthecobacter</taxon>
    </lineage>
</organism>
<name>A0ABW0KW36_9BACT</name>
<dbReference type="PANTHER" id="PTHR24412:SF489">
    <property type="entry name" value="RING FINGER DOMAIN AND KELCH REPEAT-CONTAINING PROTEIN DDB_G0271372"/>
    <property type="match status" value="1"/>
</dbReference>
<dbReference type="InterPro" id="IPR015915">
    <property type="entry name" value="Kelch-typ_b-propeller"/>
</dbReference>
<dbReference type="Proteomes" id="UP001596052">
    <property type="component" value="Unassembled WGS sequence"/>
</dbReference>
<gene>
    <name evidence="3" type="ORF">ACFQDI_19650</name>
</gene>
<evidence type="ECO:0000256" key="2">
    <source>
        <dbReference type="ARBA" id="ARBA00022737"/>
    </source>
</evidence>
<evidence type="ECO:0000313" key="4">
    <source>
        <dbReference type="Proteomes" id="UP001596052"/>
    </source>
</evidence>
<dbReference type="PANTHER" id="PTHR24412">
    <property type="entry name" value="KELCH PROTEIN"/>
    <property type="match status" value="1"/>
</dbReference>
<protein>
    <submittedName>
        <fullName evidence="3">Kelch repeat-containing protein</fullName>
    </submittedName>
</protein>
<dbReference type="Pfam" id="PF01344">
    <property type="entry name" value="Kelch_1"/>
    <property type="match status" value="2"/>
</dbReference>
<reference evidence="4" key="1">
    <citation type="journal article" date="2019" name="Int. J. Syst. Evol. Microbiol.">
        <title>The Global Catalogue of Microorganisms (GCM) 10K type strain sequencing project: providing services to taxonomists for standard genome sequencing and annotation.</title>
        <authorList>
            <consortium name="The Broad Institute Genomics Platform"/>
            <consortium name="The Broad Institute Genome Sequencing Center for Infectious Disease"/>
            <person name="Wu L."/>
            <person name="Ma J."/>
        </authorList>
    </citation>
    <scope>NUCLEOTIDE SEQUENCE [LARGE SCALE GENOMIC DNA]</scope>
    <source>
        <strain evidence="4">CGMCC 4.1469</strain>
    </source>
</reference>